<proteinExistence type="inferred from homology"/>
<name>A0A7J8A7N7_PIPKU</name>
<keyword evidence="4" id="KW-0687">Ribonucleoprotein</keyword>
<evidence type="ECO:0000256" key="2">
    <source>
        <dbReference type="ARBA" id="ARBA00008889"/>
    </source>
</evidence>
<evidence type="ECO:0000313" key="7">
    <source>
        <dbReference type="EMBL" id="KAF6382532.1"/>
    </source>
</evidence>
<keyword evidence="3" id="KW-0689">Ribosomal protein</keyword>
<protein>
    <recommendedName>
        <fullName evidence="5">Large ribosomal subunit protein uL10</fullName>
    </recommendedName>
    <alternativeName>
        <fullName evidence="6">60S acidic ribosomal protein P0</fullName>
    </alternativeName>
</protein>
<dbReference type="AlphaFoldDB" id="A0A7J8A7N7"/>
<dbReference type="Gene3D" id="3.30.70.1730">
    <property type="match status" value="1"/>
</dbReference>
<dbReference type="GO" id="GO:0003735">
    <property type="term" value="F:structural constituent of ribosome"/>
    <property type="evidence" value="ECO:0007669"/>
    <property type="project" value="TreeGrafter"/>
</dbReference>
<comment type="function">
    <text evidence="1">Ribosomal protein P0 is the functional equivalent of E.coli protein L10.</text>
</comment>
<reference evidence="7 8" key="1">
    <citation type="journal article" date="2020" name="Nature">
        <title>Six reference-quality genomes reveal evolution of bat adaptations.</title>
        <authorList>
            <person name="Jebb D."/>
            <person name="Huang Z."/>
            <person name="Pippel M."/>
            <person name="Hughes G.M."/>
            <person name="Lavrichenko K."/>
            <person name="Devanna P."/>
            <person name="Winkler S."/>
            <person name="Jermiin L.S."/>
            <person name="Skirmuntt E.C."/>
            <person name="Katzourakis A."/>
            <person name="Burkitt-Gray L."/>
            <person name="Ray D.A."/>
            <person name="Sullivan K.A.M."/>
            <person name="Roscito J.G."/>
            <person name="Kirilenko B.M."/>
            <person name="Davalos L.M."/>
            <person name="Corthals A.P."/>
            <person name="Power M.L."/>
            <person name="Jones G."/>
            <person name="Ransome R.D."/>
            <person name="Dechmann D.K.N."/>
            <person name="Locatelli A.G."/>
            <person name="Puechmaille S.J."/>
            <person name="Fedrigo O."/>
            <person name="Jarvis E.D."/>
            <person name="Hiller M."/>
            <person name="Vernes S.C."/>
            <person name="Myers E.W."/>
            <person name="Teeling E.C."/>
        </authorList>
    </citation>
    <scope>NUCLEOTIDE SEQUENCE [LARGE SCALE GENOMIC DNA]</scope>
    <source>
        <strain evidence="7">MPipKuh1</strain>
        <tissue evidence="7">Flight muscle</tissue>
    </source>
</reference>
<dbReference type="InterPro" id="IPR043164">
    <property type="entry name" value="Ribosomal_uL10-like_insert_sf"/>
</dbReference>
<evidence type="ECO:0000256" key="3">
    <source>
        <dbReference type="ARBA" id="ARBA00022980"/>
    </source>
</evidence>
<dbReference type="InterPro" id="IPR043141">
    <property type="entry name" value="Ribosomal_uL10-like_sf"/>
</dbReference>
<evidence type="ECO:0000256" key="1">
    <source>
        <dbReference type="ARBA" id="ARBA00002200"/>
    </source>
</evidence>
<evidence type="ECO:0000256" key="5">
    <source>
        <dbReference type="ARBA" id="ARBA00035202"/>
    </source>
</evidence>
<dbReference type="InterPro" id="IPR050323">
    <property type="entry name" value="Ribosomal_protein_uL10"/>
</dbReference>
<dbReference type="GO" id="GO:0002181">
    <property type="term" value="P:cytoplasmic translation"/>
    <property type="evidence" value="ECO:0007669"/>
    <property type="project" value="TreeGrafter"/>
</dbReference>
<comment type="similarity">
    <text evidence="2">Belongs to the universal ribosomal protein uL10 family.</text>
</comment>
<sequence>MFSKEDLSKIRTILLANKVACTTVMGEVTVPARNTGITIKISRGTIEILSNVPLKSRVGASKTTLLHMLNISLFFGPAIQQVFGKGSICSPEVFPGKTAFPLPGGCLKCCQHMSAYWLASCCISSPSYHQWV</sequence>
<dbReference type="Proteomes" id="UP000558488">
    <property type="component" value="Unassembled WGS sequence"/>
</dbReference>
<accession>A0A7J8A7N7</accession>
<dbReference type="PANTHER" id="PTHR45699:SF3">
    <property type="entry name" value="LARGE RIBOSOMAL SUBUNIT PROTEIN UL10"/>
    <property type="match status" value="1"/>
</dbReference>
<evidence type="ECO:0000256" key="4">
    <source>
        <dbReference type="ARBA" id="ARBA00023274"/>
    </source>
</evidence>
<organism evidence="7 8">
    <name type="scientific">Pipistrellus kuhlii</name>
    <name type="common">Kuhl's pipistrelle</name>
    <dbReference type="NCBI Taxonomy" id="59472"/>
    <lineage>
        <taxon>Eukaryota</taxon>
        <taxon>Metazoa</taxon>
        <taxon>Chordata</taxon>
        <taxon>Craniata</taxon>
        <taxon>Vertebrata</taxon>
        <taxon>Euteleostomi</taxon>
        <taxon>Mammalia</taxon>
        <taxon>Eutheria</taxon>
        <taxon>Laurasiatheria</taxon>
        <taxon>Chiroptera</taxon>
        <taxon>Yangochiroptera</taxon>
        <taxon>Vespertilionidae</taxon>
        <taxon>Pipistrellus</taxon>
    </lineage>
</organism>
<dbReference type="GO" id="GO:0000027">
    <property type="term" value="P:ribosomal large subunit assembly"/>
    <property type="evidence" value="ECO:0007669"/>
    <property type="project" value="TreeGrafter"/>
</dbReference>
<gene>
    <name evidence="7" type="ORF">mPipKuh1_008894</name>
</gene>
<keyword evidence="8" id="KW-1185">Reference proteome</keyword>
<dbReference type="EMBL" id="JACAGB010000002">
    <property type="protein sequence ID" value="KAF6382532.1"/>
    <property type="molecule type" value="Genomic_DNA"/>
</dbReference>
<dbReference type="Gene3D" id="3.90.105.20">
    <property type="match status" value="1"/>
</dbReference>
<dbReference type="PANTHER" id="PTHR45699">
    <property type="entry name" value="60S ACIDIC RIBOSOMAL PROTEIN P0"/>
    <property type="match status" value="1"/>
</dbReference>
<dbReference type="GO" id="GO:0022625">
    <property type="term" value="C:cytosolic large ribosomal subunit"/>
    <property type="evidence" value="ECO:0007669"/>
    <property type="project" value="TreeGrafter"/>
</dbReference>
<evidence type="ECO:0000256" key="6">
    <source>
        <dbReference type="ARBA" id="ARBA00035444"/>
    </source>
</evidence>
<comment type="caution">
    <text evidence="7">The sequence shown here is derived from an EMBL/GenBank/DDBJ whole genome shotgun (WGS) entry which is preliminary data.</text>
</comment>
<evidence type="ECO:0000313" key="8">
    <source>
        <dbReference type="Proteomes" id="UP000558488"/>
    </source>
</evidence>
<dbReference type="GO" id="GO:0070180">
    <property type="term" value="F:large ribosomal subunit rRNA binding"/>
    <property type="evidence" value="ECO:0007669"/>
    <property type="project" value="TreeGrafter"/>
</dbReference>